<evidence type="ECO:0000313" key="1">
    <source>
        <dbReference type="EMBL" id="KAG5262766.1"/>
    </source>
</evidence>
<dbReference type="Proteomes" id="UP000823561">
    <property type="component" value="Chromosome 22"/>
</dbReference>
<name>A0AAV6FQV2_9TELE</name>
<sequence>MLHSAVILCLLLQRNEEYDRSKMAAAFLVSSSQCGVYVYYVYGSTGQRVRSRHFAAVRGCVDSAPKASWLDEFCGCELNRTNNNRFVLVW</sequence>
<reference evidence="1" key="1">
    <citation type="submission" date="2020-10" db="EMBL/GenBank/DDBJ databases">
        <title>Chromosome-scale genome assembly of the Allis shad, Alosa alosa.</title>
        <authorList>
            <person name="Margot Z."/>
            <person name="Christophe K."/>
            <person name="Cabau C."/>
            <person name="Louis A."/>
            <person name="Berthelot C."/>
            <person name="Parey E."/>
            <person name="Roest Crollius H."/>
            <person name="Montfort J."/>
            <person name="Robinson-Rechavi M."/>
            <person name="Bucao C."/>
            <person name="Bouchez O."/>
            <person name="Gislard M."/>
            <person name="Lluch J."/>
            <person name="Milhes M."/>
            <person name="Lampietro C."/>
            <person name="Lopez Roques C."/>
            <person name="Donnadieu C."/>
            <person name="Braasch I."/>
            <person name="Desvignes T."/>
            <person name="Postlethwait J."/>
            <person name="Bobe J."/>
            <person name="Guiguen Y."/>
        </authorList>
    </citation>
    <scope>NUCLEOTIDE SEQUENCE</scope>
    <source>
        <strain evidence="1">M-15738</strain>
        <tissue evidence="1">Blood</tissue>
    </source>
</reference>
<dbReference type="AlphaFoldDB" id="A0AAV6FQV2"/>
<proteinExistence type="predicted"/>
<dbReference type="EMBL" id="JADWDJ010000022">
    <property type="protein sequence ID" value="KAG5262766.1"/>
    <property type="molecule type" value="Genomic_DNA"/>
</dbReference>
<comment type="caution">
    <text evidence="1">The sequence shown here is derived from an EMBL/GenBank/DDBJ whole genome shotgun (WGS) entry which is preliminary data.</text>
</comment>
<evidence type="ECO:0008006" key="3">
    <source>
        <dbReference type="Google" id="ProtNLM"/>
    </source>
</evidence>
<gene>
    <name evidence="1" type="ORF">AALO_G00278670</name>
</gene>
<keyword evidence="2" id="KW-1185">Reference proteome</keyword>
<protein>
    <recommendedName>
        <fullName evidence="3">Secreted protein</fullName>
    </recommendedName>
</protein>
<evidence type="ECO:0000313" key="2">
    <source>
        <dbReference type="Proteomes" id="UP000823561"/>
    </source>
</evidence>
<accession>A0AAV6FQV2</accession>
<organism evidence="1 2">
    <name type="scientific">Alosa alosa</name>
    <name type="common">allis shad</name>
    <dbReference type="NCBI Taxonomy" id="278164"/>
    <lineage>
        <taxon>Eukaryota</taxon>
        <taxon>Metazoa</taxon>
        <taxon>Chordata</taxon>
        <taxon>Craniata</taxon>
        <taxon>Vertebrata</taxon>
        <taxon>Euteleostomi</taxon>
        <taxon>Actinopterygii</taxon>
        <taxon>Neopterygii</taxon>
        <taxon>Teleostei</taxon>
        <taxon>Clupei</taxon>
        <taxon>Clupeiformes</taxon>
        <taxon>Clupeoidei</taxon>
        <taxon>Clupeidae</taxon>
        <taxon>Alosa</taxon>
    </lineage>
</organism>